<sequence length="327" mass="36696">MPNSGFSSTLRECALETAWSLWTELGVNGPARRHSGIGVDLEPLIVTTAYLSQDDARLREESLDWCVSNYRFVSSDRLRNYLQTADDATQRAFHAYAATVRRIRRVSWPGDGTPYDFTPTGWSSPPDLSRPALLQLRLRAVFGVSARAEVLRWLLDQPARFFGVLELSMRSSYGKDNVADTLDFLVRAGIVTTSTMTTGGNLRVFRINGEGALVKALESWATVPQQRWDAVFRIVVQLLEFASTRAAQPAPRAVEIQQLLPILEGDLRWLGTFPALRQGVEAVNDDFDEWAIRAVRHWANLEATERRPDRTPKTDRSPSPRAPRSGL</sequence>
<dbReference type="EMBL" id="JAEKNQ010000008">
    <property type="protein sequence ID" value="MBJ7601803.1"/>
    <property type="molecule type" value="Genomic_DNA"/>
</dbReference>
<evidence type="ECO:0000313" key="3">
    <source>
        <dbReference type="Proteomes" id="UP000620075"/>
    </source>
</evidence>
<feature type="compositionally biased region" description="Basic and acidic residues" evidence="1">
    <location>
        <begin position="303"/>
        <end position="318"/>
    </location>
</feature>
<organism evidence="2 3">
    <name type="scientific">Candidatus Dormiibacter inghamiae</name>
    <dbReference type="NCBI Taxonomy" id="3127013"/>
    <lineage>
        <taxon>Bacteria</taxon>
        <taxon>Bacillati</taxon>
        <taxon>Candidatus Dormiibacterota</taxon>
        <taxon>Candidatus Dormibacteria</taxon>
        <taxon>Candidatus Dormibacterales</taxon>
        <taxon>Candidatus Dormibacteraceae</taxon>
        <taxon>Candidatus Dormiibacter</taxon>
    </lineage>
</organism>
<protein>
    <submittedName>
        <fullName evidence="2">Uncharacterized protein</fullName>
    </submittedName>
</protein>
<dbReference type="RefSeq" id="WP_338176169.1">
    <property type="nucleotide sequence ID" value="NZ_JAEKNQ010000008.1"/>
</dbReference>
<comment type="caution">
    <text evidence="2">The sequence shown here is derived from an EMBL/GenBank/DDBJ whole genome shotgun (WGS) entry which is preliminary data.</text>
</comment>
<gene>
    <name evidence="2" type="ORF">JF888_01180</name>
</gene>
<dbReference type="Proteomes" id="UP000620075">
    <property type="component" value="Unassembled WGS sequence"/>
</dbReference>
<evidence type="ECO:0000256" key="1">
    <source>
        <dbReference type="SAM" id="MobiDB-lite"/>
    </source>
</evidence>
<evidence type="ECO:0000313" key="2">
    <source>
        <dbReference type="EMBL" id="MBJ7601803.1"/>
    </source>
</evidence>
<accession>A0A934NC89</accession>
<name>A0A934NC89_9BACT</name>
<proteinExistence type="predicted"/>
<reference evidence="2 3" key="1">
    <citation type="submission" date="2020-10" db="EMBL/GenBank/DDBJ databases">
        <title>Ca. Dormibacterota MAGs.</title>
        <authorList>
            <person name="Montgomery K."/>
        </authorList>
    </citation>
    <scope>NUCLEOTIDE SEQUENCE [LARGE SCALE GENOMIC DNA]</scope>
    <source>
        <strain evidence="2">SC8811_S16_3</strain>
    </source>
</reference>
<dbReference type="AlphaFoldDB" id="A0A934NC89"/>
<feature type="region of interest" description="Disordered" evidence="1">
    <location>
        <begin position="303"/>
        <end position="327"/>
    </location>
</feature>